<keyword evidence="5 7" id="KW-1015">Disulfide bond</keyword>
<sequence length="216" mass="23742">MKKLQRREFSATLVGAGALALGLPAAAQGGIVEGTHYVRLGQPVPVSVATGKVEVVEFFWYGCPHCNAFEPALEAWVKKLPDFVAFRRVPVQFREEPFGTHQRIYYALETMGQLEAMHRKVFYAIHNDRQKLDKPADVAAFMTKNGVDGAKVVELMGSFAVQTKARRAKQLAEAYRIDGVPALGVQGRFFTSGSPAGGQDRMLVVADFLIQASRKS</sequence>
<evidence type="ECO:0000256" key="6">
    <source>
        <dbReference type="ARBA" id="ARBA00023284"/>
    </source>
</evidence>
<keyword evidence="3 9" id="KW-0732">Signal</keyword>
<evidence type="ECO:0000256" key="9">
    <source>
        <dbReference type="SAM" id="SignalP"/>
    </source>
</evidence>
<dbReference type="InterPro" id="IPR050824">
    <property type="entry name" value="Thiol_disulfide_DsbA"/>
</dbReference>
<dbReference type="AlphaFoldDB" id="A0A5C6U4V0"/>
<dbReference type="InterPro" id="IPR013766">
    <property type="entry name" value="Thioredoxin_domain"/>
</dbReference>
<evidence type="ECO:0000256" key="8">
    <source>
        <dbReference type="PIRSR" id="PIRSR001488-1"/>
    </source>
</evidence>
<dbReference type="Gene3D" id="3.40.30.10">
    <property type="entry name" value="Glutaredoxin"/>
    <property type="match status" value="1"/>
</dbReference>
<dbReference type="PANTHER" id="PTHR35891:SF2">
    <property type="entry name" value="THIOL:DISULFIDE INTERCHANGE PROTEIN DSBA"/>
    <property type="match status" value="1"/>
</dbReference>
<evidence type="ECO:0000256" key="7">
    <source>
        <dbReference type="PIRNR" id="PIRNR001488"/>
    </source>
</evidence>
<evidence type="ECO:0000256" key="3">
    <source>
        <dbReference type="ARBA" id="ARBA00022729"/>
    </source>
</evidence>
<dbReference type="EMBL" id="VOPW01000001">
    <property type="protein sequence ID" value="TXC67101.1"/>
    <property type="molecule type" value="Genomic_DNA"/>
</dbReference>
<dbReference type="InterPro" id="IPR023205">
    <property type="entry name" value="DsbA/DsbL"/>
</dbReference>
<name>A0A5C6U4V0_9BURK</name>
<evidence type="ECO:0000256" key="1">
    <source>
        <dbReference type="ARBA" id="ARBA00004418"/>
    </source>
</evidence>
<feature type="chain" id="PRO_5022873334" description="Thiol:disulfide interchange protein" evidence="9">
    <location>
        <begin position="28"/>
        <end position="216"/>
    </location>
</feature>
<comment type="caution">
    <text evidence="11">The sequence shown here is derived from an EMBL/GenBank/DDBJ whole genome shotgun (WGS) entry which is preliminary data.</text>
</comment>
<dbReference type="GO" id="GO:0015036">
    <property type="term" value="F:disulfide oxidoreductase activity"/>
    <property type="evidence" value="ECO:0007669"/>
    <property type="project" value="UniProtKB-ARBA"/>
</dbReference>
<dbReference type="SUPFAM" id="SSF52833">
    <property type="entry name" value="Thioredoxin-like"/>
    <property type="match status" value="1"/>
</dbReference>
<keyword evidence="4 7" id="KW-0574">Periplasm</keyword>
<dbReference type="GO" id="GO:0042597">
    <property type="term" value="C:periplasmic space"/>
    <property type="evidence" value="ECO:0007669"/>
    <property type="project" value="UniProtKB-SubCell"/>
</dbReference>
<feature type="domain" description="Thioredoxin" evidence="10">
    <location>
        <begin position="12"/>
        <end position="173"/>
    </location>
</feature>
<reference evidence="11 12" key="1">
    <citation type="submission" date="2019-08" db="EMBL/GenBank/DDBJ databases">
        <authorList>
            <person name="Khan S.A."/>
            <person name="Jeon C.O."/>
            <person name="Jeong S.E."/>
        </authorList>
    </citation>
    <scope>NUCLEOTIDE SEQUENCE [LARGE SCALE GENOMIC DNA]</scope>
    <source>
        <strain evidence="12">IMCC1728</strain>
    </source>
</reference>
<dbReference type="PIRSF" id="PIRSF001488">
    <property type="entry name" value="Tdi_protein"/>
    <property type="match status" value="1"/>
</dbReference>
<keyword evidence="12" id="KW-1185">Reference proteome</keyword>
<comment type="similarity">
    <text evidence="2">Belongs to the thioredoxin family. DsbA subfamily.</text>
</comment>
<dbReference type="Proteomes" id="UP000321832">
    <property type="component" value="Unassembled WGS sequence"/>
</dbReference>
<evidence type="ECO:0000313" key="12">
    <source>
        <dbReference type="Proteomes" id="UP000321832"/>
    </source>
</evidence>
<dbReference type="InterPro" id="IPR017937">
    <property type="entry name" value="Thioredoxin_CS"/>
</dbReference>
<dbReference type="PROSITE" id="PS00194">
    <property type="entry name" value="THIOREDOXIN_1"/>
    <property type="match status" value="1"/>
</dbReference>
<gene>
    <name evidence="11" type="ORF">FSC37_19330</name>
</gene>
<dbReference type="PROSITE" id="PS51352">
    <property type="entry name" value="THIOREDOXIN_2"/>
    <property type="match status" value="1"/>
</dbReference>
<keyword evidence="6" id="KW-0676">Redox-active center</keyword>
<dbReference type="Pfam" id="PF01323">
    <property type="entry name" value="DSBA"/>
    <property type="match status" value="1"/>
</dbReference>
<organism evidence="11 12">
    <name type="scientific">Piscinibacter aquaticus</name>
    <dbReference type="NCBI Taxonomy" id="392597"/>
    <lineage>
        <taxon>Bacteria</taxon>
        <taxon>Pseudomonadati</taxon>
        <taxon>Pseudomonadota</taxon>
        <taxon>Betaproteobacteria</taxon>
        <taxon>Burkholderiales</taxon>
        <taxon>Sphaerotilaceae</taxon>
        <taxon>Piscinibacter</taxon>
    </lineage>
</organism>
<evidence type="ECO:0000256" key="4">
    <source>
        <dbReference type="ARBA" id="ARBA00022764"/>
    </source>
</evidence>
<dbReference type="InterPro" id="IPR036249">
    <property type="entry name" value="Thioredoxin-like_sf"/>
</dbReference>
<dbReference type="PANTHER" id="PTHR35891">
    <property type="entry name" value="THIOL:DISULFIDE INTERCHANGE PROTEIN DSBA"/>
    <property type="match status" value="1"/>
</dbReference>
<protein>
    <recommendedName>
        <fullName evidence="7">Thiol:disulfide interchange protein</fullName>
    </recommendedName>
</protein>
<feature type="disulfide bond" description="Redox-active" evidence="8">
    <location>
        <begin position="63"/>
        <end position="66"/>
    </location>
</feature>
<dbReference type="CDD" id="cd03019">
    <property type="entry name" value="DsbA_DsbA"/>
    <property type="match status" value="1"/>
</dbReference>
<evidence type="ECO:0000256" key="2">
    <source>
        <dbReference type="ARBA" id="ARBA00005791"/>
    </source>
</evidence>
<evidence type="ECO:0000259" key="10">
    <source>
        <dbReference type="PROSITE" id="PS51352"/>
    </source>
</evidence>
<evidence type="ECO:0000313" key="11">
    <source>
        <dbReference type="EMBL" id="TXC67101.1"/>
    </source>
</evidence>
<evidence type="ECO:0000256" key="5">
    <source>
        <dbReference type="ARBA" id="ARBA00023157"/>
    </source>
</evidence>
<proteinExistence type="inferred from homology"/>
<feature type="signal peptide" evidence="9">
    <location>
        <begin position="1"/>
        <end position="27"/>
    </location>
</feature>
<comment type="subcellular location">
    <subcellularLocation>
        <location evidence="1 7">Periplasm</location>
    </subcellularLocation>
</comment>
<dbReference type="InterPro" id="IPR001853">
    <property type="entry name" value="DSBA-like_thioredoxin_dom"/>
</dbReference>
<accession>A0A5C6U4V0</accession>